<sequence length="496" mass="54749">MTTPARLVTAGYVESPIAQYQGNPLIEALPSIRAEADAAAALAMFPEEPGSEVGLSKEIRLHCIDRVLQLVQPLQIHLELESALSSLIRSGYVGRNPLAHSTWRHMYALALGQTSESGFRSTASTLSVVGLSGIGKSTALESILRLYPQAIRHQQYRGRELVQVQIPWLKIECPFDGSLTGLCHAFFRAIDRAIGDERYAKRYRSLRGIVPLVHQIEQIASTHFVGVLIIDELQHLRVAKTGGKENMLNFFVNLINSIGIPVVFVGTNSMIDLFSDVMRNARRATGLGLSDFRQPASDDPAWALLVDAAWQYQWIRHAEPLTAELRNVLYDLTQGVTDILIKLLVLAQRHAIHTGEERLTVRLLRTIADTRMQLLKPALDALRSGDTKRMARFEDLLPPDSQIAAMMGVIDRDARAPSQLSTLRDMRRPVAASSARSSPDVCEVTRSPATSITNAGEWIQSEARAIAVHEAPRDALQDAGWLLEDALEFSTAYAAS</sequence>
<protein>
    <submittedName>
        <fullName evidence="2">AAA domain-containing protein</fullName>
    </submittedName>
</protein>
<reference evidence="2 3" key="1">
    <citation type="submission" date="2016-10" db="EMBL/GenBank/DDBJ databases">
        <authorList>
            <person name="Varghese N."/>
            <person name="Submissions S."/>
        </authorList>
    </citation>
    <scope>NUCLEOTIDE SEQUENCE [LARGE SCALE GENOMIC DNA]</scope>
    <source>
        <strain evidence="2 3">LMG 22274</strain>
    </source>
</reference>
<name>A0AAQ1GMM7_9BURK</name>
<evidence type="ECO:0000259" key="1">
    <source>
        <dbReference type="Pfam" id="PF13401"/>
    </source>
</evidence>
<proteinExistence type="predicted"/>
<feature type="domain" description="ORC1/DEAH AAA+ ATPase" evidence="1">
    <location>
        <begin position="121"/>
        <end position="272"/>
    </location>
</feature>
<comment type="caution">
    <text evidence="2">The sequence shown here is derived from an EMBL/GenBank/DDBJ whole genome shotgun (WGS) entry which is preliminary data.</text>
</comment>
<dbReference type="GO" id="GO:0016887">
    <property type="term" value="F:ATP hydrolysis activity"/>
    <property type="evidence" value="ECO:0007669"/>
    <property type="project" value="InterPro"/>
</dbReference>
<dbReference type="Gene3D" id="3.40.50.300">
    <property type="entry name" value="P-loop containing nucleotide triphosphate hydrolases"/>
    <property type="match status" value="1"/>
</dbReference>
<accession>A0AAQ1GMM7</accession>
<evidence type="ECO:0000313" key="2">
    <source>
        <dbReference type="EMBL" id="SEK13243.1"/>
    </source>
</evidence>
<gene>
    <name evidence="2" type="ORF">SAMN05216550_123138</name>
</gene>
<dbReference type="Pfam" id="PF13401">
    <property type="entry name" value="AAA_22"/>
    <property type="match status" value="1"/>
</dbReference>
<dbReference type="Proteomes" id="UP000183529">
    <property type="component" value="Unassembled WGS sequence"/>
</dbReference>
<dbReference type="InterPro" id="IPR049945">
    <property type="entry name" value="AAA_22"/>
</dbReference>
<dbReference type="EMBL" id="FNZM01000023">
    <property type="protein sequence ID" value="SEK13243.1"/>
    <property type="molecule type" value="Genomic_DNA"/>
</dbReference>
<dbReference type="SUPFAM" id="SSF52540">
    <property type="entry name" value="P-loop containing nucleoside triphosphate hydrolases"/>
    <property type="match status" value="1"/>
</dbReference>
<dbReference type="AlphaFoldDB" id="A0AAQ1GMM7"/>
<organism evidence="2 3">
    <name type="scientific">Paraburkholderia tropica</name>
    <dbReference type="NCBI Taxonomy" id="92647"/>
    <lineage>
        <taxon>Bacteria</taxon>
        <taxon>Pseudomonadati</taxon>
        <taxon>Pseudomonadota</taxon>
        <taxon>Betaproteobacteria</taxon>
        <taxon>Burkholderiales</taxon>
        <taxon>Burkholderiaceae</taxon>
        <taxon>Paraburkholderia</taxon>
    </lineage>
</organism>
<dbReference type="RefSeq" id="WP_074987094.1">
    <property type="nucleotide sequence ID" value="NZ_CADFGN010000015.1"/>
</dbReference>
<evidence type="ECO:0000313" key="3">
    <source>
        <dbReference type="Proteomes" id="UP000183529"/>
    </source>
</evidence>
<dbReference type="InterPro" id="IPR027417">
    <property type="entry name" value="P-loop_NTPase"/>
</dbReference>
<dbReference type="GeneID" id="61308330"/>